<feature type="domain" description="Pectinesterase catalytic" evidence="12">
    <location>
        <begin position="35"/>
        <end position="323"/>
    </location>
</feature>
<keyword evidence="14" id="KW-1185">Reference proteome</keyword>
<keyword evidence="7 11" id="KW-0378">Hydrolase</keyword>
<evidence type="ECO:0000256" key="1">
    <source>
        <dbReference type="ARBA" id="ARBA00004613"/>
    </source>
</evidence>
<evidence type="ECO:0000313" key="14">
    <source>
        <dbReference type="Proteomes" id="UP000053257"/>
    </source>
</evidence>
<evidence type="ECO:0000256" key="10">
    <source>
        <dbReference type="PROSITE-ProRule" id="PRU10040"/>
    </source>
</evidence>
<proteinExistence type="inferred from homology"/>
<organism evidence="13 14">
    <name type="scientific">Phlebiopsis gigantea (strain 11061_1 CR5-6)</name>
    <name type="common">White-rot fungus</name>
    <name type="synonym">Peniophora gigantea</name>
    <dbReference type="NCBI Taxonomy" id="745531"/>
    <lineage>
        <taxon>Eukaryota</taxon>
        <taxon>Fungi</taxon>
        <taxon>Dikarya</taxon>
        <taxon>Basidiomycota</taxon>
        <taxon>Agaricomycotina</taxon>
        <taxon>Agaricomycetes</taxon>
        <taxon>Polyporales</taxon>
        <taxon>Phanerochaetaceae</taxon>
        <taxon>Phlebiopsis</taxon>
    </lineage>
</organism>
<feature type="chain" id="PRO_5005111169" description="Pectinesterase" evidence="11">
    <location>
        <begin position="19"/>
        <end position="336"/>
    </location>
</feature>
<dbReference type="Gene3D" id="2.160.20.10">
    <property type="entry name" value="Single-stranded right-handed beta-helix, Pectin lyase-like"/>
    <property type="match status" value="1"/>
</dbReference>
<gene>
    <name evidence="13" type="ORF">PHLGIDRAFT_30798</name>
</gene>
<evidence type="ECO:0000256" key="6">
    <source>
        <dbReference type="ARBA" id="ARBA00022729"/>
    </source>
</evidence>
<dbReference type="FunFam" id="2.160.20.10:FF:000014">
    <property type="entry name" value="Pectinesterase"/>
    <property type="match status" value="1"/>
</dbReference>
<keyword evidence="8 11" id="KW-0063">Aspartyl esterase</keyword>
<dbReference type="InterPro" id="IPR012334">
    <property type="entry name" value="Pectin_lyas_fold"/>
</dbReference>
<dbReference type="EC" id="3.1.1.11" evidence="4 11"/>
<dbReference type="GO" id="GO:0045490">
    <property type="term" value="P:pectin catabolic process"/>
    <property type="evidence" value="ECO:0007669"/>
    <property type="project" value="UniProtKB-UniRule"/>
</dbReference>
<sequence length="336" mass="36196">MYFHATWLLAFVLPLVNATSRTSPPSGSVVVNPTATTSGQFKTLSSAVASLPNDGSAQTIFMFPGTYKEQVLINRSGALTIYGYTTDTMDFAVNQVVITHNASLATSSSDDTTGTLRVKSDNVRLYNLDVRNDFGVALTNGQAIALSEYGSKFGAYACRFFSYQDTLYANVGTQVYLKSYIEGAVDYIFGRTGQAYFQGNTIASKGAGCITANGRESDDDTIYVFESNTIISASDAFSNVAKNVFLGRPWGDFAKVVFKNTAINAPMNSAIWSEWSSTDPRTDNILFAEFNSTGFGVSGATRPSFATALTSSQASAYNISTVVGSDWPSWVDTTYM</sequence>
<feature type="active site" evidence="10">
    <location>
        <position position="186"/>
    </location>
</feature>
<evidence type="ECO:0000256" key="5">
    <source>
        <dbReference type="ARBA" id="ARBA00022525"/>
    </source>
</evidence>
<evidence type="ECO:0000256" key="11">
    <source>
        <dbReference type="RuleBase" id="RU000589"/>
    </source>
</evidence>
<keyword evidence="6 11" id="KW-0732">Signal</keyword>
<dbReference type="PANTHER" id="PTHR31321">
    <property type="entry name" value="ACYL-COA THIOESTER HYDROLASE YBHC-RELATED"/>
    <property type="match status" value="1"/>
</dbReference>
<dbReference type="GO" id="GO:0005576">
    <property type="term" value="C:extracellular region"/>
    <property type="evidence" value="ECO:0007669"/>
    <property type="project" value="UniProtKB-SubCell"/>
</dbReference>
<comment type="subcellular location">
    <subcellularLocation>
        <location evidence="1 11">Secreted</location>
    </subcellularLocation>
</comment>
<dbReference type="SUPFAM" id="SSF51126">
    <property type="entry name" value="Pectin lyase-like"/>
    <property type="match status" value="1"/>
</dbReference>
<keyword evidence="5 11" id="KW-0964">Secreted</keyword>
<evidence type="ECO:0000256" key="7">
    <source>
        <dbReference type="ARBA" id="ARBA00022801"/>
    </source>
</evidence>
<dbReference type="HOGENOM" id="CLU_012243_1_0_1"/>
<dbReference type="AlphaFoldDB" id="A0A0C3S8W8"/>
<evidence type="ECO:0000256" key="9">
    <source>
        <dbReference type="ARBA" id="ARBA00047928"/>
    </source>
</evidence>
<dbReference type="PROSITE" id="PS00503">
    <property type="entry name" value="PECTINESTERASE_2"/>
    <property type="match status" value="1"/>
</dbReference>
<comment type="pathway">
    <text evidence="2 11">Glycan metabolism; pectin degradation; 2-dehydro-3-deoxy-D-gluconate from pectin: step 1/5.</text>
</comment>
<name>A0A0C3S8W8_PHLG1</name>
<dbReference type="Proteomes" id="UP000053257">
    <property type="component" value="Unassembled WGS sequence"/>
</dbReference>
<reference evidence="13 14" key="1">
    <citation type="journal article" date="2014" name="PLoS Genet.">
        <title>Analysis of the Phlebiopsis gigantea genome, transcriptome and secretome provides insight into its pioneer colonization strategies of wood.</title>
        <authorList>
            <person name="Hori C."/>
            <person name="Ishida T."/>
            <person name="Igarashi K."/>
            <person name="Samejima M."/>
            <person name="Suzuki H."/>
            <person name="Master E."/>
            <person name="Ferreira P."/>
            <person name="Ruiz-Duenas F.J."/>
            <person name="Held B."/>
            <person name="Canessa P."/>
            <person name="Larrondo L.F."/>
            <person name="Schmoll M."/>
            <person name="Druzhinina I.S."/>
            <person name="Kubicek C.P."/>
            <person name="Gaskell J.A."/>
            <person name="Kersten P."/>
            <person name="St John F."/>
            <person name="Glasner J."/>
            <person name="Sabat G."/>
            <person name="Splinter BonDurant S."/>
            <person name="Syed K."/>
            <person name="Yadav J."/>
            <person name="Mgbeahuruike A.C."/>
            <person name="Kovalchuk A."/>
            <person name="Asiegbu F.O."/>
            <person name="Lackner G."/>
            <person name="Hoffmeister D."/>
            <person name="Rencoret J."/>
            <person name="Gutierrez A."/>
            <person name="Sun H."/>
            <person name="Lindquist E."/>
            <person name="Barry K."/>
            <person name="Riley R."/>
            <person name="Grigoriev I.V."/>
            <person name="Henrissat B."/>
            <person name="Kues U."/>
            <person name="Berka R.M."/>
            <person name="Martinez A.T."/>
            <person name="Covert S.F."/>
            <person name="Blanchette R.A."/>
            <person name="Cullen D."/>
        </authorList>
    </citation>
    <scope>NUCLEOTIDE SEQUENCE [LARGE SCALE GENOMIC DNA]</scope>
    <source>
        <strain evidence="13 14">11061_1 CR5-6</strain>
    </source>
</reference>
<dbReference type="GO" id="GO:0030599">
    <property type="term" value="F:pectinesterase activity"/>
    <property type="evidence" value="ECO:0007669"/>
    <property type="project" value="UniProtKB-UniRule"/>
</dbReference>
<dbReference type="OrthoDB" id="2019149at2759"/>
<dbReference type="EMBL" id="KN840536">
    <property type="protein sequence ID" value="KIP05700.1"/>
    <property type="molecule type" value="Genomic_DNA"/>
</dbReference>
<comment type="function">
    <text evidence="11">Involved in maceration and soft-rotting of plant tissue.</text>
</comment>
<dbReference type="GO" id="GO:0042545">
    <property type="term" value="P:cell wall modification"/>
    <property type="evidence" value="ECO:0007669"/>
    <property type="project" value="UniProtKB-UniRule"/>
</dbReference>
<evidence type="ECO:0000256" key="3">
    <source>
        <dbReference type="ARBA" id="ARBA00008891"/>
    </source>
</evidence>
<protein>
    <recommendedName>
        <fullName evidence="4 11">Pectinesterase</fullName>
        <ecNumber evidence="4 11">3.1.1.11</ecNumber>
    </recommendedName>
</protein>
<evidence type="ECO:0000259" key="12">
    <source>
        <dbReference type="Pfam" id="PF01095"/>
    </source>
</evidence>
<comment type="similarity">
    <text evidence="3">Belongs to the pectinesterase family.</text>
</comment>
<dbReference type="InterPro" id="IPR000070">
    <property type="entry name" value="Pectinesterase_cat"/>
</dbReference>
<dbReference type="UniPathway" id="UPA00545">
    <property type="reaction ID" value="UER00823"/>
</dbReference>
<dbReference type="PANTHER" id="PTHR31321:SF127">
    <property type="entry name" value="PECTINESTERASE"/>
    <property type="match status" value="1"/>
</dbReference>
<dbReference type="InterPro" id="IPR033131">
    <property type="entry name" value="Pectinesterase_Asp_AS"/>
</dbReference>
<feature type="signal peptide" evidence="11">
    <location>
        <begin position="1"/>
        <end position="18"/>
    </location>
</feature>
<evidence type="ECO:0000256" key="4">
    <source>
        <dbReference type="ARBA" id="ARBA00013229"/>
    </source>
</evidence>
<evidence type="ECO:0000313" key="13">
    <source>
        <dbReference type="EMBL" id="KIP05700.1"/>
    </source>
</evidence>
<dbReference type="STRING" id="745531.A0A0C3S8W8"/>
<evidence type="ECO:0000256" key="8">
    <source>
        <dbReference type="ARBA" id="ARBA00023085"/>
    </source>
</evidence>
<keyword evidence="11" id="KW-0961">Cell wall biogenesis/degradation</keyword>
<accession>A0A0C3S8W8</accession>
<dbReference type="InterPro" id="IPR011050">
    <property type="entry name" value="Pectin_lyase_fold/virulence"/>
</dbReference>
<dbReference type="Pfam" id="PF01095">
    <property type="entry name" value="Pectinesterase"/>
    <property type="match status" value="1"/>
</dbReference>
<evidence type="ECO:0000256" key="2">
    <source>
        <dbReference type="ARBA" id="ARBA00005184"/>
    </source>
</evidence>
<comment type="catalytic activity">
    <reaction evidence="9 11">
        <text>[(1-&gt;4)-alpha-D-galacturonosyl methyl ester](n) + n H2O = [(1-&gt;4)-alpha-D-galacturonosyl](n) + n methanol + n H(+)</text>
        <dbReference type="Rhea" id="RHEA:22380"/>
        <dbReference type="Rhea" id="RHEA-COMP:14570"/>
        <dbReference type="Rhea" id="RHEA-COMP:14573"/>
        <dbReference type="ChEBI" id="CHEBI:15377"/>
        <dbReference type="ChEBI" id="CHEBI:15378"/>
        <dbReference type="ChEBI" id="CHEBI:17790"/>
        <dbReference type="ChEBI" id="CHEBI:140522"/>
        <dbReference type="ChEBI" id="CHEBI:140523"/>
        <dbReference type="EC" id="3.1.1.11"/>
    </reaction>
</comment>